<dbReference type="SUPFAM" id="SSF50729">
    <property type="entry name" value="PH domain-like"/>
    <property type="match status" value="1"/>
</dbReference>
<accession>A0A9C6U2E0</accession>
<dbReference type="RefSeq" id="XP_052121857.1">
    <property type="nucleotide sequence ID" value="XM_052265897.1"/>
</dbReference>
<dbReference type="PANTHER" id="PTHR41148:SF1">
    <property type="entry name" value="LP09875P"/>
    <property type="match status" value="1"/>
</dbReference>
<dbReference type="RefSeq" id="XP_052121861.1">
    <property type="nucleotide sequence ID" value="XM_052265901.1"/>
</dbReference>
<feature type="compositionally biased region" description="Low complexity" evidence="1">
    <location>
        <begin position="440"/>
        <end position="451"/>
    </location>
</feature>
<feature type="compositionally biased region" description="Gly residues" evidence="1">
    <location>
        <begin position="329"/>
        <end position="343"/>
    </location>
</feature>
<feature type="compositionally biased region" description="Low complexity" evidence="1">
    <location>
        <begin position="415"/>
        <end position="430"/>
    </location>
</feature>
<dbReference type="PANTHER" id="PTHR41148">
    <property type="entry name" value="LP09875P"/>
    <property type="match status" value="1"/>
</dbReference>
<feature type="compositionally biased region" description="Basic and acidic residues" evidence="1">
    <location>
        <begin position="984"/>
        <end position="1006"/>
    </location>
</feature>
<sequence>MRKDIKKSSYYVWFLGAQEAKGLRGPEYVLPVVRSLVEREREVEPFKVTLQVSHKGLKIVQNVPGSGGASGAAAAKGATKVLGAKPAKAETVKHLIPHHAVTCVLQQEDIVACILLLYNPVTKCPVHVHAYRCDSVETAQILCGQLQTLIERPDNQKKLAEIEARLRTKGLLGGLPPGPRRAGQGHSPGSDGRSTRESESSGGSSSERLSGGGFVVREERVTNLYDSLAAELREKLGADTDATHAPILLPPRDYDTVHRQKGNLASVDRRRCLNASIVGVNIKNSKNNALEEEPAAATAANGRHAGKRGSAGSGGAGVVGHPAAQTSRGPGGALVGSSGGSSGIGSDHAPSPDNESDPRYLDNASSSDEEWNEEPSEDSLFLVQPGRGAGGALSGWRGSHASAELSLPRARRVHSPAASPSPTSPAAPGSLGRDLRDHPLAAPLPATAAPGPRRRHASPTSPLDRHHSREEEEELSRTRVRRPPADERQRAPRSPRSSPRSPRSPRAVARSPQRSLSPPPHRAAPGGGPGGGSAPHGRKGAPQLAASSLASPMSPRERFQDAKEKFLSLERERLEEQERVMQLNLEKRRSGPQQPPLHQQQSAPQSPHSPPIVEPPISPAMGPCPRPRPRPRRPSWSRSRDDSEDEVPDSGNHHASRYYPDDDEDDDVDFSGNALPTGGRQRIIAAVNRRMSRESLEDDVDDFAPQPTRSAPTSRSGPPRHEYPAGYRGGDVPARSDHPARDHPGRDHPVRDHPVREHPVRDHPNRDHPSRDHPARDHPARDHPARDHPTRDHPTRDHPNRDHPTRDHPAREHPIRDHSGRDQIPRVEHPNRGDHSSRGDHPARSDNPARPDHPVRDLPGRDYPGREPPVRDHPSRDHPGRDHPARGEHPGREQPSRGSGGDLRAAVSRSRSVHRDRALEDRFRSPARGYPYPMEPLMDEGQRYRIPYNEDMDIPLERYRSSNNPQPRPPGPPLGPPLGPRHPYPREHDDDEPPHPRGDPRAYLADKKRRSVFEALEEERRRHSNELAQEFKRRSYQELDERERYPGLDRETAREPGPPGPPPGHRTQVSARYRHSYAEPPPRHHDLLHRANSAASSPRVGIAAVHPY</sequence>
<dbReference type="KEGG" id="foc:113206947"/>
<evidence type="ECO:0000256" key="1">
    <source>
        <dbReference type="SAM" id="MobiDB-lite"/>
    </source>
</evidence>
<proteinExistence type="predicted"/>
<dbReference type="OrthoDB" id="9994380at2759"/>
<feature type="region of interest" description="Disordered" evidence="1">
    <location>
        <begin position="578"/>
        <end position="1108"/>
    </location>
</feature>
<feature type="compositionally biased region" description="Basic and acidic residues" evidence="1">
    <location>
        <begin position="1018"/>
        <end position="1054"/>
    </location>
</feature>
<dbReference type="Proteomes" id="UP000504606">
    <property type="component" value="Unplaced"/>
</dbReference>
<dbReference type="GeneID" id="113206947"/>
<evidence type="ECO:0000313" key="7">
    <source>
        <dbReference type="RefSeq" id="XP_052121861.1"/>
    </source>
</evidence>
<feature type="compositionally biased region" description="Gly residues" evidence="1">
    <location>
        <begin position="309"/>
        <end position="318"/>
    </location>
</feature>
<dbReference type="RefSeq" id="XP_052121859.1">
    <property type="nucleotide sequence ID" value="XM_052265899.1"/>
</dbReference>
<reference evidence="3 4" key="1">
    <citation type="submission" date="2025-04" db="UniProtKB">
        <authorList>
            <consortium name="RefSeq"/>
        </authorList>
    </citation>
    <scope>IDENTIFICATION</scope>
    <source>
        <tissue evidence="3 4">Whole organism</tissue>
    </source>
</reference>
<feature type="compositionally biased region" description="Basic and acidic residues" evidence="1">
    <location>
        <begin position="913"/>
        <end position="924"/>
    </location>
</feature>
<evidence type="ECO:0000313" key="4">
    <source>
        <dbReference type="RefSeq" id="XP_052121858.1"/>
    </source>
</evidence>
<dbReference type="RefSeq" id="XP_052121858.1">
    <property type="nucleotide sequence ID" value="XM_052265898.1"/>
</dbReference>
<evidence type="ECO:0000313" key="6">
    <source>
        <dbReference type="RefSeq" id="XP_052121860.1"/>
    </source>
</evidence>
<feature type="region of interest" description="Disordered" evidence="1">
    <location>
        <begin position="170"/>
        <end position="213"/>
    </location>
</feature>
<feature type="compositionally biased region" description="Pro residues" evidence="1">
    <location>
        <begin position="966"/>
        <end position="982"/>
    </location>
</feature>
<feature type="compositionally biased region" description="Basic and acidic residues" evidence="1">
    <location>
        <begin position="578"/>
        <end position="589"/>
    </location>
</feature>
<evidence type="ECO:0000313" key="3">
    <source>
        <dbReference type="RefSeq" id="XP_052121857.1"/>
    </source>
</evidence>
<keyword evidence="2" id="KW-1185">Reference proteome</keyword>
<evidence type="ECO:0000313" key="5">
    <source>
        <dbReference type="RefSeq" id="XP_052121859.1"/>
    </source>
</evidence>
<feature type="compositionally biased region" description="Pro residues" evidence="1">
    <location>
        <begin position="607"/>
        <end position="626"/>
    </location>
</feature>
<feature type="compositionally biased region" description="Polar residues" evidence="1">
    <location>
        <begin position="707"/>
        <end position="716"/>
    </location>
</feature>
<feature type="compositionally biased region" description="Basic and acidic residues" evidence="1">
    <location>
        <begin position="555"/>
        <end position="564"/>
    </location>
</feature>
<feature type="compositionally biased region" description="Low complexity" evidence="1">
    <location>
        <begin position="596"/>
        <end position="606"/>
    </location>
</feature>
<gene>
    <name evidence="3 4 5 6 7" type="primary">LOC113206947</name>
</gene>
<dbReference type="AlphaFoldDB" id="A0A9C6U2E0"/>
<feature type="region of interest" description="Disordered" evidence="1">
    <location>
        <begin position="293"/>
        <end position="564"/>
    </location>
</feature>
<name>A0A9C6U2E0_FRAOC</name>
<feature type="compositionally biased region" description="Acidic residues" evidence="1">
    <location>
        <begin position="367"/>
        <end position="377"/>
    </location>
</feature>
<feature type="compositionally biased region" description="Low complexity" evidence="1">
    <location>
        <begin position="492"/>
        <end position="515"/>
    </location>
</feature>
<feature type="compositionally biased region" description="Basic and acidic residues" evidence="1">
    <location>
        <begin position="734"/>
        <end position="895"/>
    </location>
</feature>
<protein>
    <submittedName>
        <fullName evidence="3 4">Serine/arginine repetitive matrix protein 1</fullName>
    </submittedName>
</protein>
<feature type="compositionally biased region" description="Low complexity" evidence="1">
    <location>
        <begin position="200"/>
        <end position="209"/>
    </location>
</feature>
<dbReference type="RefSeq" id="XP_052121860.1">
    <property type="nucleotide sequence ID" value="XM_052265900.1"/>
</dbReference>
<evidence type="ECO:0000313" key="2">
    <source>
        <dbReference type="Proteomes" id="UP000504606"/>
    </source>
</evidence>
<feature type="compositionally biased region" description="Low complexity" evidence="1">
    <location>
        <begin position="540"/>
        <end position="554"/>
    </location>
</feature>
<feature type="compositionally biased region" description="Gly residues" evidence="1">
    <location>
        <begin position="525"/>
        <end position="534"/>
    </location>
</feature>
<organism evidence="2 3">
    <name type="scientific">Frankliniella occidentalis</name>
    <name type="common">Western flower thrips</name>
    <name type="synonym">Euthrips occidentalis</name>
    <dbReference type="NCBI Taxonomy" id="133901"/>
    <lineage>
        <taxon>Eukaryota</taxon>
        <taxon>Metazoa</taxon>
        <taxon>Ecdysozoa</taxon>
        <taxon>Arthropoda</taxon>
        <taxon>Hexapoda</taxon>
        <taxon>Insecta</taxon>
        <taxon>Pterygota</taxon>
        <taxon>Neoptera</taxon>
        <taxon>Paraneoptera</taxon>
        <taxon>Thysanoptera</taxon>
        <taxon>Terebrantia</taxon>
        <taxon>Thripoidea</taxon>
        <taxon>Thripidae</taxon>
        <taxon>Frankliniella</taxon>
    </lineage>
</organism>